<keyword evidence="3" id="KW-0393">Immunoglobulin domain</keyword>
<dbReference type="EMBL" id="CAJOBI010112894">
    <property type="protein sequence ID" value="CAF4641361.1"/>
    <property type="molecule type" value="Genomic_DNA"/>
</dbReference>
<dbReference type="Proteomes" id="UP000676336">
    <property type="component" value="Unassembled WGS sequence"/>
</dbReference>
<dbReference type="Pfam" id="PF07679">
    <property type="entry name" value="I-set"/>
    <property type="match status" value="1"/>
</dbReference>
<keyword evidence="4" id="KW-0732">Signal</keyword>
<organism evidence="6 7">
    <name type="scientific">Rotaria magnacalcarata</name>
    <dbReference type="NCBI Taxonomy" id="392030"/>
    <lineage>
        <taxon>Eukaryota</taxon>
        <taxon>Metazoa</taxon>
        <taxon>Spiralia</taxon>
        <taxon>Gnathifera</taxon>
        <taxon>Rotifera</taxon>
        <taxon>Eurotatoria</taxon>
        <taxon>Bdelloidea</taxon>
        <taxon>Philodinida</taxon>
        <taxon>Philodinidae</taxon>
        <taxon>Rotaria</taxon>
    </lineage>
</organism>
<evidence type="ECO:0000313" key="6">
    <source>
        <dbReference type="EMBL" id="CAF4641361.1"/>
    </source>
</evidence>
<dbReference type="InterPro" id="IPR013098">
    <property type="entry name" value="Ig_I-set"/>
</dbReference>
<proteinExistence type="predicted"/>
<gene>
    <name evidence="6" type="ORF">SMN809_LOCUS40702</name>
</gene>
<dbReference type="PROSITE" id="PS50835">
    <property type="entry name" value="IG_LIKE"/>
    <property type="match status" value="2"/>
</dbReference>
<evidence type="ECO:0000259" key="5">
    <source>
        <dbReference type="PROSITE" id="PS50835"/>
    </source>
</evidence>
<feature type="domain" description="Ig-like" evidence="5">
    <location>
        <begin position="133"/>
        <end position="209"/>
    </location>
</feature>
<evidence type="ECO:0000256" key="1">
    <source>
        <dbReference type="ARBA" id="ARBA00022737"/>
    </source>
</evidence>
<feature type="domain" description="Ig-like" evidence="5">
    <location>
        <begin position="31"/>
        <end position="109"/>
    </location>
</feature>
<dbReference type="SUPFAM" id="SSF48726">
    <property type="entry name" value="Immunoglobulin"/>
    <property type="match status" value="2"/>
</dbReference>
<dbReference type="PANTHER" id="PTHR12231">
    <property type="entry name" value="CTX-RELATED TYPE I TRANSMEMBRANE PROTEIN"/>
    <property type="match status" value="1"/>
</dbReference>
<dbReference type="SMART" id="SM00409">
    <property type="entry name" value="IG"/>
    <property type="match status" value="2"/>
</dbReference>
<dbReference type="CDD" id="cd00096">
    <property type="entry name" value="Ig"/>
    <property type="match status" value="1"/>
</dbReference>
<comment type="caution">
    <text evidence="6">The sequence shown here is derived from an EMBL/GenBank/DDBJ whole genome shotgun (WGS) entry which is preliminary data.</text>
</comment>
<feature type="chain" id="PRO_5035923868" description="Ig-like domain-containing protein" evidence="4">
    <location>
        <begin position="24"/>
        <end position="269"/>
    </location>
</feature>
<dbReference type="PANTHER" id="PTHR12231:SF253">
    <property type="entry name" value="DPR-INTERACTING PROTEIN ETA, ISOFORM B-RELATED"/>
    <property type="match status" value="1"/>
</dbReference>
<dbReference type="InterPro" id="IPR003599">
    <property type="entry name" value="Ig_sub"/>
</dbReference>
<accession>A0A8S2ZNF3</accession>
<dbReference type="AlphaFoldDB" id="A0A8S2ZNF3"/>
<dbReference type="InterPro" id="IPR007110">
    <property type="entry name" value="Ig-like_dom"/>
</dbReference>
<dbReference type="Gene3D" id="2.60.40.10">
    <property type="entry name" value="Immunoglobulins"/>
    <property type="match status" value="2"/>
</dbReference>
<protein>
    <recommendedName>
        <fullName evidence="5">Ig-like domain-containing protein</fullName>
    </recommendedName>
</protein>
<keyword evidence="1" id="KW-0677">Repeat</keyword>
<evidence type="ECO:0000256" key="4">
    <source>
        <dbReference type="SAM" id="SignalP"/>
    </source>
</evidence>
<evidence type="ECO:0000256" key="2">
    <source>
        <dbReference type="ARBA" id="ARBA00023157"/>
    </source>
</evidence>
<evidence type="ECO:0000256" key="3">
    <source>
        <dbReference type="ARBA" id="ARBA00023319"/>
    </source>
</evidence>
<sequence>MAIIINSFFIIYSVNIVSVLSSAIIIDCEIGDIDVVIPCPIDRTQWALPSILQWYRSNNSYTKPIASQFDNYPVHIDDIYRNKYSLLSNGSLKIENVQLNDNDTFECRLILIDRGLLDVKNKNFITLRVNEQPYFIKLSNSLQIVSHYSTVNFICQIYGVPVPIVKWYKIIEKNKQHTSKDENLALLVTDSQQFTLRNVDDRMAGKYRCVGKNRLGTIQNDFQLLIRGSIYWRRFPESQTVKINDSVILKCEGESSEKLQYQWYVRIII</sequence>
<dbReference type="InterPro" id="IPR036179">
    <property type="entry name" value="Ig-like_dom_sf"/>
</dbReference>
<dbReference type="InterPro" id="IPR013783">
    <property type="entry name" value="Ig-like_fold"/>
</dbReference>
<dbReference type="InterPro" id="IPR051170">
    <property type="entry name" value="Neural/epithelial_adhesion"/>
</dbReference>
<evidence type="ECO:0000313" key="7">
    <source>
        <dbReference type="Proteomes" id="UP000676336"/>
    </source>
</evidence>
<reference evidence="6" key="1">
    <citation type="submission" date="2021-02" db="EMBL/GenBank/DDBJ databases">
        <authorList>
            <person name="Nowell W R."/>
        </authorList>
    </citation>
    <scope>NUCLEOTIDE SEQUENCE</scope>
</reference>
<feature type="signal peptide" evidence="4">
    <location>
        <begin position="1"/>
        <end position="23"/>
    </location>
</feature>
<name>A0A8S2ZNF3_9BILA</name>
<keyword evidence="2" id="KW-1015">Disulfide bond</keyword>